<dbReference type="GO" id="GO:0016020">
    <property type="term" value="C:membrane"/>
    <property type="evidence" value="ECO:0007669"/>
    <property type="project" value="UniProtKB-SubCell"/>
</dbReference>
<dbReference type="PRINTS" id="PR00249">
    <property type="entry name" value="GPCRSECRETIN"/>
</dbReference>
<feature type="transmembrane region" description="Helical" evidence="6">
    <location>
        <begin position="428"/>
        <end position="448"/>
    </location>
</feature>
<dbReference type="GO" id="GO:0007166">
    <property type="term" value="P:cell surface receptor signaling pathway"/>
    <property type="evidence" value="ECO:0007669"/>
    <property type="project" value="InterPro"/>
</dbReference>
<dbReference type="GO" id="GO:0004930">
    <property type="term" value="F:G protein-coupled receptor activity"/>
    <property type="evidence" value="ECO:0007669"/>
    <property type="project" value="InterPro"/>
</dbReference>
<dbReference type="HOGENOM" id="CLU_523084_0_0_1"/>
<feature type="transmembrane region" description="Helical" evidence="6">
    <location>
        <begin position="233"/>
        <end position="252"/>
    </location>
</feature>
<dbReference type="PhylomeDB" id="T1IKG9"/>
<name>T1IKG9_STRMM</name>
<evidence type="ECO:0000256" key="1">
    <source>
        <dbReference type="ARBA" id="ARBA00004141"/>
    </source>
</evidence>
<dbReference type="eggNOG" id="ENOG502R7A7">
    <property type="taxonomic scope" value="Eukaryota"/>
</dbReference>
<dbReference type="STRING" id="126957.T1IKG9"/>
<evidence type="ECO:0000256" key="3">
    <source>
        <dbReference type="ARBA" id="ARBA00022989"/>
    </source>
</evidence>
<comment type="subcellular location">
    <subcellularLocation>
        <location evidence="1">Membrane</location>
        <topology evidence="1">Multi-pass membrane protein</topology>
    </subcellularLocation>
</comment>
<organism evidence="8 9">
    <name type="scientific">Strigamia maritima</name>
    <name type="common">European centipede</name>
    <name type="synonym">Geophilus maritimus</name>
    <dbReference type="NCBI Taxonomy" id="126957"/>
    <lineage>
        <taxon>Eukaryota</taxon>
        <taxon>Metazoa</taxon>
        <taxon>Ecdysozoa</taxon>
        <taxon>Arthropoda</taxon>
        <taxon>Myriapoda</taxon>
        <taxon>Chilopoda</taxon>
        <taxon>Pleurostigmophora</taxon>
        <taxon>Geophilomorpha</taxon>
        <taxon>Linotaeniidae</taxon>
        <taxon>Strigamia</taxon>
    </lineage>
</organism>
<dbReference type="AlphaFoldDB" id="T1IKG9"/>
<feature type="transmembrane region" description="Helical" evidence="6">
    <location>
        <begin position="357"/>
        <end position="380"/>
    </location>
</feature>
<dbReference type="PANTHER" id="PTHR46953">
    <property type="entry name" value="G-PROTEIN COUPLED RECEPTOR MTH-LIKE 1-RELATED"/>
    <property type="match status" value="1"/>
</dbReference>
<evidence type="ECO:0000259" key="7">
    <source>
        <dbReference type="PROSITE" id="PS50261"/>
    </source>
</evidence>
<evidence type="ECO:0000256" key="2">
    <source>
        <dbReference type="ARBA" id="ARBA00022692"/>
    </source>
</evidence>
<dbReference type="PANTHER" id="PTHR46953:SF1">
    <property type="entry name" value="G-PROTEIN COUPLED RECEPTOR MTH-LIKE 1-RELATED"/>
    <property type="match status" value="1"/>
</dbReference>
<keyword evidence="4 6" id="KW-0472">Membrane</keyword>
<dbReference type="CDD" id="cd15039">
    <property type="entry name" value="7tmB3_Methuselah-like"/>
    <property type="match status" value="1"/>
</dbReference>
<dbReference type="EnsemblMetazoa" id="SMAR001418-RA">
    <property type="protein sequence ID" value="SMAR001418-PA"/>
    <property type="gene ID" value="SMAR001418"/>
</dbReference>
<feature type="transmembrane region" description="Helical" evidence="6">
    <location>
        <begin position="307"/>
        <end position="327"/>
    </location>
</feature>
<dbReference type="EMBL" id="JH430530">
    <property type="status" value="NOT_ANNOTATED_CDS"/>
    <property type="molecule type" value="Genomic_DNA"/>
</dbReference>
<feature type="transmembrane region" description="Helical" evidence="6">
    <location>
        <begin position="200"/>
        <end position="221"/>
    </location>
</feature>
<evidence type="ECO:0000313" key="9">
    <source>
        <dbReference type="Proteomes" id="UP000014500"/>
    </source>
</evidence>
<sequence>MKTFILWTYFNAIICLSIIFNTYSTASIDQNVHNDSNNVPTPLENITYGLNTPTELPPTISTCEPDLIYNLVTQSCVDNETAQRIERRPSCKNITLLPNFVTIENGRLYVTGSAGNVSTDHFIVQNDNSVSLCYPLTPKFRACQRWGVYPNEYELANGGLTLFLTETNITVPAGDFTVNEEKFGVICVVTTRSQMYVIDAYATSWLISTVSLFVSLLIYAITNRKLNYQTKTMMCHMLSLFVFYLLLTIRAWGPDFETNLCLGYSVVVHYFFLASFFWINVMAFDIWKNLPRFATKAVTPWKDRRRFVFMSLYAWGLPAVIAVSAVLTDHFAPEESAFRPQFGRQCWFVGIEAKLTFLYGPVAVLLGANILFFGMTVWSLKRLGKDTMLVNKKIHSQLTRLYMKLLIVMGLCWIMEIVSGVVEKDDRYWYFTDIINGLQGFFLFLVYVCKANVLRDLLALWIKHVGIGSELCKKMTTISGRFSSAPFRENSSAHAERGGSVSSISLPNSDSLNSSSNDKLKSISDDNKKY</sequence>
<feature type="domain" description="G-protein coupled receptors family 2 profile 2" evidence="7">
    <location>
        <begin position="197"/>
        <end position="451"/>
    </location>
</feature>
<reference evidence="8" key="2">
    <citation type="submission" date="2015-02" db="UniProtKB">
        <authorList>
            <consortium name="EnsemblMetazoa"/>
        </authorList>
    </citation>
    <scope>IDENTIFICATION</scope>
</reference>
<dbReference type="OMA" id="TCAPGRE"/>
<evidence type="ECO:0000256" key="4">
    <source>
        <dbReference type="ARBA" id="ARBA00023136"/>
    </source>
</evidence>
<dbReference type="Pfam" id="PF00002">
    <property type="entry name" value="7tm_2"/>
    <property type="match status" value="1"/>
</dbReference>
<feature type="transmembrane region" description="Helical" evidence="6">
    <location>
        <begin position="264"/>
        <end position="287"/>
    </location>
</feature>
<protein>
    <recommendedName>
        <fullName evidence="7">G-protein coupled receptors family 2 profile 2 domain-containing protein</fullName>
    </recommendedName>
</protein>
<evidence type="ECO:0000256" key="5">
    <source>
        <dbReference type="SAM" id="MobiDB-lite"/>
    </source>
</evidence>
<proteinExistence type="predicted"/>
<keyword evidence="2 6" id="KW-0812">Transmembrane</keyword>
<feature type="region of interest" description="Disordered" evidence="5">
    <location>
        <begin position="489"/>
        <end position="530"/>
    </location>
</feature>
<feature type="compositionally biased region" description="Basic and acidic residues" evidence="5">
    <location>
        <begin position="518"/>
        <end position="530"/>
    </location>
</feature>
<dbReference type="PROSITE" id="PS50261">
    <property type="entry name" value="G_PROTEIN_RECEP_F2_4"/>
    <property type="match status" value="1"/>
</dbReference>
<dbReference type="Gene3D" id="1.20.1070.10">
    <property type="entry name" value="Rhodopsin 7-helix transmembrane proteins"/>
    <property type="match status" value="1"/>
</dbReference>
<dbReference type="InterPro" id="IPR000832">
    <property type="entry name" value="GPCR_2_secretin-like"/>
</dbReference>
<keyword evidence="3 6" id="KW-1133">Transmembrane helix</keyword>
<feature type="transmembrane region" description="Helical" evidence="6">
    <location>
        <begin position="401"/>
        <end position="422"/>
    </location>
</feature>
<evidence type="ECO:0000256" key="6">
    <source>
        <dbReference type="SAM" id="Phobius"/>
    </source>
</evidence>
<evidence type="ECO:0000313" key="8">
    <source>
        <dbReference type="EnsemblMetazoa" id="SMAR001418-PA"/>
    </source>
</evidence>
<feature type="compositionally biased region" description="Low complexity" evidence="5">
    <location>
        <begin position="502"/>
        <end position="517"/>
    </location>
</feature>
<keyword evidence="9" id="KW-1185">Reference proteome</keyword>
<dbReference type="Proteomes" id="UP000014500">
    <property type="component" value="Unassembled WGS sequence"/>
</dbReference>
<dbReference type="InterPro" id="IPR017981">
    <property type="entry name" value="GPCR_2-like_7TM"/>
</dbReference>
<accession>T1IKG9</accession>
<reference evidence="9" key="1">
    <citation type="submission" date="2011-05" db="EMBL/GenBank/DDBJ databases">
        <authorList>
            <person name="Richards S.R."/>
            <person name="Qu J."/>
            <person name="Jiang H."/>
            <person name="Jhangiani S.N."/>
            <person name="Agravi P."/>
            <person name="Goodspeed R."/>
            <person name="Gross S."/>
            <person name="Mandapat C."/>
            <person name="Jackson L."/>
            <person name="Mathew T."/>
            <person name="Pu L."/>
            <person name="Thornton R."/>
            <person name="Saada N."/>
            <person name="Wilczek-Boney K.B."/>
            <person name="Lee S."/>
            <person name="Kovar C."/>
            <person name="Wu Y."/>
            <person name="Scherer S.E."/>
            <person name="Worley K.C."/>
            <person name="Muzny D.M."/>
            <person name="Gibbs R."/>
        </authorList>
    </citation>
    <scope>NUCLEOTIDE SEQUENCE</scope>
    <source>
        <strain evidence="9">Brora</strain>
    </source>
</reference>
<dbReference type="InterPro" id="IPR052808">
    <property type="entry name" value="GPCR_Mth-like"/>
</dbReference>